<evidence type="ECO:0000256" key="7">
    <source>
        <dbReference type="ARBA" id="ARBA00022737"/>
    </source>
</evidence>
<reference evidence="17" key="1">
    <citation type="journal article" date="2015" name="BMC Genomics">
        <title>Genomic and transcriptomic analysis of the endophytic fungus Pestalotiopsis fici reveals its lifestyle and high potential for synthesis of natural products.</title>
        <authorList>
            <person name="Wang X."/>
            <person name="Zhang X."/>
            <person name="Liu L."/>
            <person name="Xiang M."/>
            <person name="Wang W."/>
            <person name="Sun X."/>
            <person name="Che Y."/>
            <person name="Guo L."/>
            <person name="Liu G."/>
            <person name="Guo L."/>
            <person name="Wang C."/>
            <person name="Yin W.B."/>
            <person name="Stadler M."/>
            <person name="Zhang X."/>
            <person name="Liu X."/>
        </authorList>
    </citation>
    <scope>NUCLEOTIDE SEQUENCE [LARGE SCALE GENOMIC DNA]</scope>
    <source>
        <strain evidence="17">W106-1 / CGMCC3.15140</strain>
    </source>
</reference>
<dbReference type="InterPro" id="IPR036322">
    <property type="entry name" value="WD40_repeat_dom_sf"/>
</dbReference>
<dbReference type="GO" id="GO:0036503">
    <property type="term" value="P:ERAD pathway"/>
    <property type="evidence" value="ECO:0007669"/>
    <property type="project" value="EnsemblFungi"/>
</dbReference>
<dbReference type="Pfam" id="PF00400">
    <property type="entry name" value="WD40"/>
    <property type="match status" value="4"/>
</dbReference>
<dbReference type="Proteomes" id="UP000030651">
    <property type="component" value="Unassembled WGS sequence"/>
</dbReference>
<dbReference type="GO" id="GO:0070863">
    <property type="term" value="P:positive regulation of protein exit from endoplasmic reticulum"/>
    <property type="evidence" value="ECO:0007669"/>
    <property type="project" value="EnsemblFungi"/>
</dbReference>
<organism evidence="16 17">
    <name type="scientific">Pestalotiopsis fici (strain W106-1 / CGMCC3.15140)</name>
    <dbReference type="NCBI Taxonomy" id="1229662"/>
    <lineage>
        <taxon>Eukaryota</taxon>
        <taxon>Fungi</taxon>
        <taxon>Dikarya</taxon>
        <taxon>Ascomycota</taxon>
        <taxon>Pezizomycotina</taxon>
        <taxon>Sordariomycetes</taxon>
        <taxon>Xylariomycetidae</taxon>
        <taxon>Amphisphaeriales</taxon>
        <taxon>Sporocadaceae</taxon>
        <taxon>Pestalotiopsis</taxon>
    </lineage>
</organism>
<dbReference type="GO" id="GO:1902953">
    <property type="term" value="P:positive regulation of ER to Golgi vesicle-mediated transport"/>
    <property type="evidence" value="ECO:0007669"/>
    <property type="project" value="EnsemblFungi"/>
</dbReference>
<dbReference type="InParanoid" id="W3WMB2"/>
<comment type="similarity">
    <text evidence="2">Belongs to the WD repeat SEC13 family.</text>
</comment>
<dbReference type="SMART" id="SM00320">
    <property type="entry name" value="WD40"/>
    <property type="match status" value="6"/>
</dbReference>
<dbReference type="eggNOG" id="KOG1332">
    <property type="taxonomic scope" value="Eukaryota"/>
</dbReference>
<dbReference type="PANTHER" id="PTHR11024:SF2">
    <property type="entry name" value="PROTEIN SEC13 HOMOLOG"/>
    <property type="match status" value="1"/>
</dbReference>
<dbReference type="HOGENOM" id="CLU_032441_0_0_1"/>
<feature type="domain" description="Anaphase-promoting complex subunit 4-like WD40" evidence="15">
    <location>
        <begin position="89"/>
        <end position="155"/>
    </location>
</feature>
<protein>
    <recommendedName>
        <fullName evidence="4">Protein transport protein SEC13</fullName>
    </recommendedName>
    <alternativeName>
        <fullName evidence="3">Protein transport protein sec13</fullName>
    </alternativeName>
</protein>
<accession>W3WMB2</accession>
<evidence type="ECO:0000256" key="4">
    <source>
        <dbReference type="ARBA" id="ARBA00021281"/>
    </source>
</evidence>
<feature type="region of interest" description="Disordered" evidence="14">
    <location>
        <begin position="343"/>
        <end position="382"/>
    </location>
</feature>
<evidence type="ECO:0000256" key="8">
    <source>
        <dbReference type="ARBA" id="ARBA00022816"/>
    </source>
</evidence>
<evidence type="ECO:0000256" key="11">
    <source>
        <dbReference type="ARBA" id="ARBA00023132"/>
    </source>
</evidence>
<keyword evidence="7" id="KW-0677">Repeat</keyword>
<dbReference type="KEGG" id="pfy:PFICI_14143"/>
<dbReference type="InterPro" id="IPR015943">
    <property type="entry name" value="WD40/YVTN_repeat-like_dom_sf"/>
</dbReference>
<dbReference type="STRING" id="1229662.W3WMB2"/>
<dbReference type="Gene3D" id="2.130.10.10">
    <property type="entry name" value="YVTN repeat-like/Quinoprotein amine dehydrogenase"/>
    <property type="match status" value="1"/>
</dbReference>
<evidence type="ECO:0000256" key="2">
    <source>
        <dbReference type="ARBA" id="ARBA00010102"/>
    </source>
</evidence>
<evidence type="ECO:0000259" key="15">
    <source>
        <dbReference type="Pfam" id="PF12894"/>
    </source>
</evidence>
<dbReference type="Pfam" id="PF12894">
    <property type="entry name" value="ANAPC4_WD40"/>
    <property type="match status" value="1"/>
</dbReference>
<proteinExistence type="inferred from homology"/>
<dbReference type="GO" id="GO:0006606">
    <property type="term" value="P:protein import into nucleus"/>
    <property type="evidence" value="ECO:0007669"/>
    <property type="project" value="TreeGrafter"/>
</dbReference>
<evidence type="ECO:0000256" key="14">
    <source>
        <dbReference type="SAM" id="MobiDB-lite"/>
    </source>
</evidence>
<sequence length="405" mass="44839">MAQVISNSGHDDMIHDAVLDYYGRRLATCSSDKTIKIFEIENETQRLTDTLKGHEGAVWCVSWAHPKYGAILASAGYDGKVFIWKEQGTQWQRIFDFALHKASVNMVSWAPQEAGCLLACASSDGHVSVLEFKDNAFQHQTFPAHGLGVNSVSWAPATTPGSIVSSAPPSQGALSQRRFVTGGCDNVLKIWSYDPATQSYKEEGEPLTGHTDWIRDVAWSPTVLQKSYIASGSQDKTVRIWTSDSASQGQWSSKVLNFDAVVWRVSWSLSGNVLAVSGGDNKVSLWKENLRGDYLDLIGGLAQLVQDTDPTDTDATYWADQLDFILAPDSGLIEKVQREEQPLVQTKEETVEQISEQSDEELEEQLSDPSEDELEEQPLDPAERKAVLRGILTRWLISLLSSRTT</sequence>
<dbReference type="GO" id="GO:0045893">
    <property type="term" value="P:positive regulation of DNA-templated transcription"/>
    <property type="evidence" value="ECO:0007669"/>
    <property type="project" value="EnsemblFungi"/>
</dbReference>
<dbReference type="FunCoup" id="W3WMB2">
    <property type="interactions" value="1068"/>
</dbReference>
<keyword evidence="5" id="KW-0813">Transport</keyword>
<dbReference type="RefSeq" id="XP_007840915.1">
    <property type="nucleotide sequence ID" value="XM_007842724.1"/>
</dbReference>
<evidence type="ECO:0000256" key="6">
    <source>
        <dbReference type="ARBA" id="ARBA00022574"/>
    </source>
</evidence>
<dbReference type="OrthoDB" id="364224at2759"/>
<dbReference type="GO" id="GO:1904263">
    <property type="term" value="P:positive regulation of TORC1 signaling"/>
    <property type="evidence" value="ECO:0007669"/>
    <property type="project" value="EnsemblFungi"/>
</dbReference>
<gene>
    <name evidence="16" type="ORF">PFICI_14143</name>
</gene>
<evidence type="ECO:0000256" key="13">
    <source>
        <dbReference type="PROSITE-ProRule" id="PRU00221"/>
    </source>
</evidence>
<dbReference type="SUPFAM" id="SSF50978">
    <property type="entry name" value="WD40 repeat-like"/>
    <property type="match status" value="1"/>
</dbReference>
<evidence type="ECO:0000256" key="10">
    <source>
        <dbReference type="ARBA" id="ARBA00023010"/>
    </source>
</evidence>
<comment type="subcellular location">
    <subcellularLocation>
        <location evidence="1">Nucleus</location>
        <location evidence="1">Nuclear pore complex</location>
    </subcellularLocation>
</comment>
<dbReference type="GO" id="GO:0005198">
    <property type="term" value="F:structural molecule activity"/>
    <property type="evidence" value="ECO:0007669"/>
    <property type="project" value="EnsemblFungi"/>
</dbReference>
<dbReference type="InterPro" id="IPR037363">
    <property type="entry name" value="Sec13/Seh1_fam"/>
</dbReference>
<dbReference type="FunFam" id="2.130.10.10:FF:000017">
    <property type="entry name" value="SEC13 homolog (S. cerevisiae)"/>
    <property type="match status" value="1"/>
</dbReference>
<dbReference type="GO" id="GO:0061700">
    <property type="term" value="C:GATOR2 complex"/>
    <property type="evidence" value="ECO:0007669"/>
    <property type="project" value="EnsemblFungi"/>
</dbReference>
<evidence type="ECO:0000256" key="5">
    <source>
        <dbReference type="ARBA" id="ARBA00022448"/>
    </source>
</evidence>
<name>W3WMB2_PESFW</name>
<dbReference type="GeneID" id="19279156"/>
<feature type="compositionally biased region" description="Acidic residues" evidence="14">
    <location>
        <begin position="357"/>
        <end position="378"/>
    </location>
</feature>
<dbReference type="AlphaFoldDB" id="W3WMB2"/>
<keyword evidence="12" id="KW-0539">Nucleus</keyword>
<keyword evidence="8" id="KW-0509">mRNA transport</keyword>
<dbReference type="PANTHER" id="PTHR11024">
    <property type="entry name" value="NUCLEAR PORE COMPLEX PROTEIN SEC13 / SEH1 FAMILY MEMBER"/>
    <property type="match status" value="1"/>
</dbReference>
<keyword evidence="11" id="KW-0906">Nuclear pore complex</keyword>
<feature type="repeat" description="WD" evidence="13">
    <location>
        <begin position="7"/>
        <end position="48"/>
    </location>
</feature>
<dbReference type="CDD" id="cd00200">
    <property type="entry name" value="WD40"/>
    <property type="match status" value="1"/>
</dbReference>
<evidence type="ECO:0000256" key="3">
    <source>
        <dbReference type="ARBA" id="ARBA00013473"/>
    </source>
</evidence>
<dbReference type="GO" id="GO:0030127">
    <property type="term" value="C:COPII vesicle coat"/>
    <property type="evidence" value="ECO:0007669"/>
    <property type="project" value="EnsemblFungi"/>
</dbReference>
<evidence type="ECO:0000256" key="9">
    <source>
        <dbReference type="ARBA" id="ARBA00022927"/>
    </source>
</evidence>
<feature type="repeat" description="WD" evidence="13">
    <location>
        <begin position="207"/>
        <end position="241"/>
    </location>
</feature>
<dbReference type="GO" id="GO:0090114">
    <property type="term" value="P:COPII-coated vesicle budding"/>
    <property type="evidence" value="ECO:0007669"/>
    <property type="project" value="EnsemblFungi"/>
</dbReference>
<feature type="repeat" description="WD" evidence="13">
    <location>
        <begin position="51"/>
        <end position="85"/>
    </location>
</feature>
<keyword evidence="6 13" id="KW-0853">WD repeat</keyword>
<dbReference type="InterPro" id="IPR001680">
    <property type="entry name" value="WD40_rpt"/>
</dbReference>
<dbReference type="OMA" id="REGDQWE"/>
<dbReference type="PROSITE" id="PS50082">
    <property type="entry name" value="WD_REPEATS_2"/>
    <property type="match status" value="3"/>
</dbReference>
<evidence type="ECO:0000256" key="1">
    <source>
        <dbReference type="ARBA" id="ARBA00004567"/>
    </source>
</evidence>
<dbReference type="GO" id="GO:0051028">
    <property type="term" value="P:mRNA transport"/>
    <property type="evidence" value="ECO:0007669"/>
    <property type="project" value="UniProtKB-KW"/>
</dbReference>
<dbReference type="GO" id="GO:0031080">
    <property type="term" value="C:nuclear pore outer ring"/>
    <property type="evidence" value="ECO:0007669"/>
    <property type="project" value="EnsemblFungi"/>
</dbReference>
<dbReference type="EMBL" id="KI912120">
    <property type="protein sequence ID" value="ETS74277.1"/>
    <property type="molecule type" value="Genomic_DNA"/>
</dbReference>
<keyword evidence="10" id="KW-0811">Translocation</keyword>
<dbReference type="GO" id="GO:0005783">
    <property type="term" value="C:endoplasmic reticulum"/>
    <property type="evidence" value="ECO:0007669"/>
    <property type="project" value="EnsemblFungi"/>
</dbReference>
<dbReference type="GO" id="GO:0032527">
    <property type="term" value="P:protein exit from endoplasmic reticulum"/>
    <property type="evidence" value="ECO:0007669"/>
    <property type="project" value="TreeGrafter"/>
</dbReference>
<keyword evidence="9" id="KW-0653">Protein transport</keyword>
<evidence type="ECO:0000256" key="12">
    <source>
        <dbReference type="ARBA" id="ARBA00023242"/>
    </source>
</evidence>
<dbReference type="InterPro" id="IPR024977">
    <property type="entry name" value="Apc4-like_WD40_dom"/>
</dbReference>
<evidence type="ECO:0000313" key="16">
    <source>
        <dbReference type="EMBL" id="ETS74277.1"/>
    </source>
</evidence>
<dbReference type="PROSITE" id="PS50294">
    <property type="entry name" value="WD_REPEATS_REGION"/>
    <property type="match status" value="2"/>
</dbReference>
<dbReference type="GO" id="GO:0051664">
    <property type="term" value="P:nuclear pore localization"/>
    <property type="evidence" value="ECO:0007669"/>
    <property type="project" value="EnsemblFungi"/>
</dbReference>
<evidence type="ECO:0000313" key="17">
    <source>
        <dbReference type="Proteomes" id="UP000030651"/>
    </source>
</evidence>
<keyword evidence="17" id="KW-1185">Reference proteome</keyword>